<dbReference type="EMBL" id="JDRY01000008">
    <property type="protein sequence ID" value="KGN01218.1"/>
    <property type="molecule type" value="Genomic_DNA"/>
</dbReference>
<dbReference type="Proteomes" id="UP000030014">
    <property type="component" value="Unassembled WGS sequence"/>
</dbReference>
<evidence type="ECO:0000313" key="2">
    <source>
        <dbReference type="Proteomes" id="UP000030014"/>
    </source>
</evidence>
<protein>
    <submittedName>
        <fullName evidence="1">Uncharacterized protein</fullName>
    </submittedName>
</protein>
<dbReference type="AlphaFoldDB" id="A0A0A0IJZ5"/>
<name>A0A0A0IJZ5_CLOBO</name>
<sequence length="141" mass="15671">MIANISSCCTSPLCMNKCIKQCINQPYVNIRVFNLIRLNIGCSIGYFVNGHFNSLVSPVIDFHGSYTGNIPGNANNIRVTIFNYEKVPPAVICIKNYLNAQKVDISVQGTPQHPKCVQLSSDYYNCSTNTINCNCCCKCFK</sequence>
<comment type="caution">
    <text evidence="1">The sequence shown here is derived from an EMBL/GenBank/DDBJ whole genome shotgun (WGS) entry which is preliminary data.</text>
</comment>
<dbReference type="RefSeq" id="WP_039258997.1">
    <property type="nucleotide sequence ID" value="NZ_JDRY01000008.1"/>
</dbReference>
<reference evidence="1 2" key="1">
    <citation type="submission" date="2014-01" db="EMBL/GenBank/DDBJ databases">
        <title>Plasmidome dynamics in the species complex Clostridium novyi sensu lato converts strains of independent lineages into distinctly different pathogens.</title>
        <authorList>
            <person name="Skarin H."/>
            <person name="Segerman B."/>
        </authorList>
    </citation>
    <scope>NUCLEOTIDE SEQUENCE [LARGE SCALE GENOMIC DNA]</scope>
    <source>
        <strain evidence="1 2">DC5</strain>
    </source>
</reference>
<gene>
    <name evidence="1" type="ORF">Z955_01395</name>
</gene>
<proteinExistence type="predicted"/>
<evidence type="ECO:0000313" key="1">
    <source>
        <dbReference type="EMBL" id="KGN01218.1"/>
    </source>
</evidence>
<organism evidence="1 2">
    <name type="scientific">Clostridium botulinum C/D str. DC5</name>
    <dbReference type="NCBI Taxonomy" id="1443128"/>
    <lineage>
        <taxon>Bacteria</taxon>
        <taxon>Bacillati</taxon>
        <taxon>Bacillota</taxon>
        <taxon>Clostridia</taxon>
        <taxon>Eubacteriales</taxon>
        <taxon>Clostridiaceae</taxon>
        <taxon>Clostridium</taxon>
    </lineage>
</organism>
<accession>A0A0A0IJZ5</accession>